<sequence>MKKRNKKYNPNKPAINPVRKFQLIGEAQEENRMLELWQLMNGKTENDAPEIGRLLKFTKGDLVIAMRKNLIDEQQSFHIACEIHAKHPDGTAIKLDYEIAIPERMTYSQFLGGADVENGEDPIYVMDKGIKTRWEGVNKLMDAYLHEIAGPGFKIIKQPYVVTCFSAFRNQECLRKFKCVQLVTLGNGLGVAA</sequence>
<evidence type="ECO:0000313" key="2">
    <source>
        <dbReference type="Proteomes" id="UP000663954"/>
    </source>
</evidence>
<accession>A0ABX7TG77</accession>
<dbReference type="RefSeq" id="WP_207973629.1">
    <property type="nucleotide sequence ID" value="NZ_CP071766.1"/>
</dbReference>
<evidence type="ECO:0000313" key="1">
    <source>
        <dbReference type="EMBL" id="QTD62729.1"/>
    </source>
</evidence>
<reference evidence="1 2" key="1">
    <citation type="journal article" date="2020" name="Front. Cell. Infect. Microbiol.">
        <title>Characterization of Three Porcine Acinetobacter towneri Strains Co-Harboring tet(X3) and bla OXA-58.</title>
        <authorList>
            <person name="Ma J."/>
            <person name="Wang J."/>
            <person name="Feng J."/>
            <person name="Liu Y."/>
            <person name="Yang B."/>
            <person name="Li R."/>
            <person name="Bai L."/>
            <person name="He T."/>
            <person name="Wang X."/>
            <person name="Yang Z."/>
        </authorList>
    </citation>
    <scope>NUCLEOTIDE SEQUENCE [LARGE SCALE GENOMIC DNA]</scope>
    <source>
        <strain evidence="1 2">GX5</strain>
    </source>
</reference>
<keyword evidence="2" id="KW-1185">Reference proteome</keyword>
<dbReference type="Proteomes" id="UP000663954">
    <property type="component" value="Chromosome"/>
</dbReference>
<dbReference type="GeneID" id="64223487"/>
<gene>
    <name evidence="1" type="ORF">J4G45_06120</name>
</gene>
<proteinExistence type="predicted"/>
<name>A0ABX7TG77_9GAMM</name>
<protein>
    <submittedName>
        <fullName evidence="1">Uncharacterized protein</fullName>
    </submittedName>
</protein>
<organism evidence="1 2">
    <name type="scientific">Acinetobacter towneri</name>
    <dbReference type="NCBI Taxonomy" id="202956"/>
    <lineage>
        <taxon>Bacteria</taxon>
        <taxon>Pseudomonadati</taxon>
        <taxon>Pseudomonadota</taxon>
        <taxon>Gammaproteobacteria</taxon>
        <taxon>Moraxellales</taxon>
        <taxon>Moraxellaceae</taxon>
        <taxon>Acinetobacter</taxon>
    </lineage>
</organism>
<dbReference type="EMBL" id="CP071770">
    <property type="protein sequence ID" value="QTD62729.1"/>
    <property type="molecule type" value="Genomic_DNA"/>
</dbReference>